<evidence type="ECO:0000313" key="4">
    <source>
        <dbReference type="Proteomes" id="UP000027002"/>
    </source>
</evidence>
<protein>
    <recommendedName>
        <fullName evidence="2">Calcineurin-like phosphoesterase domain-containing protein</fullName>
    </recommendedName>
</protein>
<dbReference type="GO" id="GO:0016788">
    <property type="term" value="F:hydrolase activity, acting on ester bonds"/>
    <property type="evidence" value="ECO:0007669"/>
    <property type="project" value="TreeGrafter"/>
</dbReference>
<dbReference type="InterPro" id="IPR029052">
    <property type="entry name" value="Metallo-depent_PP-like"/>
</dbReference>
<dbReference type="PANTHER" id="PTHR32440:SF11">
    <property type="entry name" value="METALLOPHOSPHOESTERASE DOMAIN-CONTAINING PROTEIN"/>
    <property type="match status" value="1"/>
</dbReference>
<feature type="chain" id="PRO_5034878771" description="Calcineurin-like phosphoesterase domain-containing protein" evidence="1">
    <location>
        <begin position="19"/>
        <end position="448"/>
    </location>
</feature>
<evidence type="ECO:0000259" key="2">
    <source>
        <dbReference type="Pfam" id="PF00149"/>
    </source>
</evidence>
<dbReference type="RefSeq" id="XP_042996750.1">
    <property type="nucleotide sequence ID" value="XM_043140816.1"/>
</dbReference>
<name>A0A8E5HPH5_USTVR</name>
<dbReference type="EMBL" id="CP072754">
    <property type="protein sequence ID" value="QUC19077.1"/>
    <property type="molecule type" value="Genomic_DNA"/>
</dbReference>
<dbReference type="GO" id="GO:0005737">
    <property type="term" value="C:cytoplasm"/>
    <property type="evidence" value="ECO:0007669"/>
    <property type="project" value="TreeGrafter"/>
</dbReference>
<evidence type="ECO:0000313" key="3">
    <source>
        <dbReference type="EMBL" id="QUC19077.1"/>
    </source>
</evidence>
<feature type="domain" description="Calcineurin-like phosphoesterase" evidence="2">
    <location>
        <begin position="42"/>
        <end position="306"/>
    </location>
</feature>
<keyword evidence="4" id="KW-1185">Reference proteome</keyword>
<keyword evidence="1" id="KW-0732">Signal</keyword>
<dbReference type="Proteomes" id="UP000027002">
    <property type="component" value="Chromosome 2"/>
</dbReference>
<dbReference type="GeneID" id="66064096"/>
<proteinExistence type="predicted"/>
<gene>
    <name evidence="3" type="ORF">UV8b_03318</name>
</gene>
<dbReference type="PANTHER" id="PTHR32440">
    <property type="entry name" value="PHOSPHATASE DCR2-RELATED-RELATED"/>
    <property type="match status" value="1"/>
</dbReference>
<sequence length="448" mass="49191">MVRLSLLLTASAAQLSRQLSVPRAVNNTSLPLLKFSSKGTLQICVFSDMHFGQYESGKGPEQDRSTIRVISDVLDYEKPDLVVLNGDLTNGDTISGFNGTHYIDQIVAPLIERNLTWASTYGNHDHSLYASGDSILEREQMFAGSRTRKMVETDGSGTTNYYLPVYSAKCESTSSCAPQLLLWFFDSRGGSRYQGEAQPNWVDRSVADWFRETNEALVNKYNKTMPSLAFVHIPINATWSFQTQVGLSSHHQPGIDEEPACAQQGAGWCSNGSLTETCVYCGQDVPFMQALVSVPGLIGLFYGHDHGQTWCVKWDRLLPGMTVPGNGINLCYGQHSGYGGYGDWIRGAREIIVTEEQLKNFAVDTHIRLENGGVVGAVGLNATLNKDRYPATPNQLTFLSRTEENGDIAVSLAPSSEARRIRWGGFLVAVQTAILQQVLGACLGVRLF</sequence>
<reference evidence="3" key="1">
    <citation type="submission" date="2020-03" db="EMBL/GenBank/DDBJ databases">
        <title>A mixture of massive structural variations and highly conserved coding sequences in Ustilaginoidea virens genome.</title>
        <authorList>
            <person name="Zhang K."/>
            <person name="Zhao Z."/>
            <person name="Zhang Z."/>
            <person name="Li Y."/>
            <person name="Hsiang T."/>
            <person name="Sun W."/>
        </authorList>
    </citation>
    <scope>NUCLEOTIDE SEQUENCE</scope>
    <source>
        <strain evidence="3">UV-8b</strain>
    </source>
</reference>
<dbReference type="SUPFAM" id="SSF56300">
    <property type="entry name" value="Metallo-dependent phosphatases"/>
    <property type="match status" value="1"/>
</dbReference>
<dbReference type="OrthoDB" id="783096at2759"/>
<organism evidence="3 4">
    <name type="scientific">Ustilaginoidea virens</name>
    <name type="common">Rice false smut fungus</name>
    <name type="synonym">Villosiclava virens</name>
    <dbReference type="NCBI Taxonomy" id="1159556"/>
    <lineage>
        <taxon>Eukaryota</taxon>
        <taxon>Fungi</taxon>
        <taxon>Dikarya</taxon>
        <taxon>Ascomycota</taxon>
        <taxon>Pezizomycotina</taxon>
        <taxon>Sordariomycetes</taxon>
        <taxon>Hypocreomycetidae</taxon>
        <taxon>Hypocreales</taxon>
        <taxon>Clavicipitaceae</taxon>
        <taxon>Ustilaginoidea</taxon>
    </lineage>
</organism>
<dbReference type="InterPro" id="IPR004843">
    <property type="entry name" value="Calcineurin-like_PHP"/>
</dbReference>
<dbReference type="Pfam" id="PF00149">
    <property type="entry name" value="Metallophos"/>
    <property type="match status" value="1"/>
</dbReference>
<feature type="signal peptide" evidence="1">
    <location>
        <begin position="1"/>
        <end position="18"/>
    </location>
</feature>
<dbReference type="AlphaFoldDB" id="A0A8E5HPH5"/>
<dbReference type="KEGG" id="uvi:66064096"/>
<dbReference type="CDD" id="cd07383">
    <property type="entry name" value="MPP_Dcr2"/>
    <property type="match status" value="1"/>
</dbReference>
<evidence type="ECO:0000256" key="1">
    <source>
        <dbReference type="SAM" id="SignalP"/>
    </source>
</evidence>
<dbReference type="Gene3D" id="3.60.21.10">
    <property type="match status" value="1"/>
</dbReference>
<accession>A0A8E5HPH5</accession>